<keyword evidence="2" id="KW-1185">Reference proteome</keyword>
<dbReference type="InParanoid" id="A0A165VUY4"/>
<sequence length="63" mass="7510">MEVHLAHHSAKEIRNRWSHTINDHLKLDQALTHHKFGKQALSRKVVLRTWSKTLKDEKFLLDD</sequence>
<organism evidence="1 2">
    <name type="scientific">Neolentinus lepideus HHB14362 ss-1</name>
    <dbReference type="NCBI Taxonomy" id="1314782"/>
    <lineage>
        <taxon>Eukaryota</taxon>
        <taxon>Fungi</taxon>
        <taxon>Dikarya</taxon>
        <taxon>Basidiomycota</taxon>
        <taxon>Agaricomycotina</taxon>
        <taxon>Agaricomycetes</taxon>
        <taxon>Gloeophyllales</taxon>
        <taxon>Gloeophyllaceae</taxon>
        <taxon>Neolentinus</taxon>
    </lineage>
</organism>
<evidence type="ECO:0008006" key="3">
    <source>
        <dbReference type="Google" id="ProtNLM"/>
    </source>
</evidence>
<dbReference type="OrthoDB" id="3031569at2759"/>
<accession>A0A165VUY4</accession>
<dbReference type="AlphaFoldDB" id="A0A165VUY4"/>
<evidence type="ECO:0000313" key="1">
    <source>
        <dbReference type="EMBL" id="KZT30232.1"/>
    </source>
</evidence>
<gene>
    <name evidence="1" type="ORF">NEOLEDRAFT_1054735</name>
</gene>
<dbReference type="EMBL" id="KV425552">
    <property type="protein sequence ID" value="KZT30232.1"/>
    <property type="molecule type" value="Genomic_DNA"/>
</dbReference>
<protein>
    <recommendedName>
        <fullName evidence="3">HTH myb-type domain-containing protein</fullName>
    </recommendedName>
</protein>
<reference evidence="1 2" key="1">
    <citation type="journal article" date="2016" name="Mol. Biol. Evol.">
        <title>Comparative Genomics of Early-Diverging Mushroom-Forming Fungi Provides Insights into the Origins of Lignocellulose Decay Capabilities.</title>
        <authorList>
            <person name="Nagy L.G."/>
            <person name="Riley R."/>
            <person name="Tritt A."/>
            <person name="Adam C."/>
            <person name="Daum C."/>
            <person name="Floudas D."/>
            <person name="Sun H."/>
            <person name="Yadav J.S."/>
            <person name="Pangilinan J."/>
            <person name="Larsson K.H."/>
            <person name="Matsuura K."/>
            <person name="Barry K."/>
            <person name="Labutti K."/>
            <person name="Kuo R."/>
            <person name="Ohm R.A."/>
            <person name="Bhattacharya S.S."/>
            <person name="Shirouzu T."/>
            <person name="Yoshinaga Y."/>
            <person name="Martin F.M."/>
            <person name="Grigoriev I.V."/>
            <person name="Hibbett D.S."/>
        </authorList>
    </citation>
    <scope>NUCLEOTIDE SEQUENCE [LARGE SCALE GENOMIC DNA]</scope>
    <source>
        <strain evidence="1 2">HHB14362 ss-1</strain>
    </source>
</reference>
<evidence type="ECO:0000313" key="2">
    <source>
        <dbReference type="Proteomes" id="UP000076761"/>
    </source>
</evidence>
<proteinExistence type="predicted"/>
<name>A0A165VUY4_9AGAM</name>
<dbReference type="Proteomes" id="UP000076761">
    <property type="component" value="Unassembled WGS sequence"/>
</dbReference>